<evidence type="ECO:0000256" key="1">
    <source>
        <dbReference type="ARBA" id="ARBA00012417"/>
    </source>
</evidence>
<dbReference type="Pfam" id="PF00929">
    <property type="entry name" value="RNase_T"/>
    <property type="match status" value="1"/>
</dbReference>
<evidence type="ECO:0000256" key="5">
    <source>
        <dbReference type="ARBA" id="ARBA00026073"/>
    </source>
</evidence>
<evidence type="ECO:0000256" key="2">
    <source>
        <dbReference type="ARBA" id="ARBA00022722"/>
    </source>
</evidence>
<comment type="subunit">
    <text evidence="5">DNA polymerase III contains a core (composed of alpha, epsilon and theta chains) that associates with a tau subunit. This core dimerizes to form the POLIII' complex. PolIII' associates with the gamma complex (composed of gamma, delta, delta', psi and chi chains) and with the beta chain to form the complete DNA polymerase III complex.</text>
</comment>
<dbReference type="GO" id="GO:0008408">
    <property type="term" value="F:3'-5' exonuclease activity"/>
    <property type="evidence" value="ECO:0007669"/>
    <property type="project" value="TreeGrafter"/>
</dbReference>
<dbReference type="Proteomes" id="UP000218172">
    <property type="component" value="Unassembled WGS sequence"/>
</dbReference>
<dbReference type="PANTHER" id="PTHR30231:SF37">
    <property type="entry name" value="EXODEOXYRIBONUCLEASE 10"/>
    <property type="match status" value="1"/>
</dbReference>
<evidence type="ECO:0000313" key="8">
    <source>
        <dbReference type="EMBL" id="PCH61380.1"/>
    </source>
</evidence>
<dbReference type="GO" id="GO:0045004">
    <property type="term" value="P:DNA replication proofreading"/>
    <property type="evidence" value="ECO:0007669"/>
    <property type="project" value="TreeGrafter"/>
</dbReference>
<gene>
    <name evidence="8" type="ORF">COC19_04810</name>
</gene>
<evidence type="ECO:0000313" key="9">
    <source>
        <dbReference type="Proteomes" id="UP000218172"/>
    </source>
</evidence>
<dbReference type="AlphaFoldDB" id="A0A2A4MNF4"/>
<dbReference type="CDD" id="cd06127">
    <property type="entry name" value="DEDDh"/>
    <property type="match status" value="1"/>
</dbReference>
<dbReference type="GO" id="GO:0003677">
    <property type="term" value="F:DNA binding"/>
    <property type="evidence" value="ECO:0007669"/>
    <property type="project" value="InterPro"/>
</dbReference>
<dbReference type="FunFam" id="3.30.420.10:FF:000045">
    <property type="entry name" value="3'-5' exonuclease DinG"/>
    <property type="match status" value="1"/>
</dbReference>
<dbReference type="InterPro" id="IPR036397">
    <property type="entry name" value="RNaseH_sf"/>
</dbReference>
<dbReference type="GO" id="GO:0003887">
    <property type="term" value="F:DNA-directed DNA polymerase activity"/>
    <property type="evidence" value="ECO:0007669"/>
    <property type="project" value="UniProtKB-EC"/>
</dbReference>
<dbReference type="EC" id="2.7.7.7" evidence="1"/>
<keyword evidence="3" id="KW-0269">Exonuclease</keyword>
<dbReference type="NCBIfam" id="TIGR00573">
    <property type="entry name" value="dnaq"/>
    <property type="match status" value="1"/>
</dbReference>
<comment type="catalytic activity">
    <reaction evidence="6">
        <text>DNA(n) + a 2'-deoxyribonucleoside 5'-triphosphate = DNA(n+1) + diphosphate</text>
        <dbReference type="Rhea" id="RHEA:22508"/>
        <dbReference type="Rhea" id="RHEA-COMP:17339"/>
        <dbReference type="Rhea" id="RHEA-COMP:17340"/>
        <dbReference type="ChEBI" id="CHEBI:33019"/>
        <dbReference type="ChEBI" id="CHEBI:61560"/>
        <dbReference type="ChEBI" id="CHEBI:173112"/>
        <dbReference type="EC" id="2.7.7.7"/>
    </reaction>
</comment>
<feature type="domain" description="Exonuclease" evidence="7">
    <location>
        <begin position="6"/>
        <end position="173"/>
    </location>
</feature>
<evidence type="ECO:0000256" key="6">
    <source>
        <dbReference type="ARBA" id="ARBA00049244"/>
    </source>
</evidence>
<dbReference type="GO" id="GO:0005829">
    <property type="term" value="C:cytosol"/>
    <property type="evidence" value="ECO:0007669"/>
    <property type="project" value="TreeGrafter"/>
</dbReference>
<dbReference type="EMBL" id="NVQR01000068">
    <property type="protein sequence ID" value="PCH61380.1"/>
    <property type="molecule type" value="Genomic_DNA"/>
</dbReference>
<dbReference type="SMART" id="SM00479">
    <property type="entry name" value="EXOIII"/>
    <property type="match status" value="1"/>
</dbReference>
<dbReference type="InterPro" id="IPR012337">
    <property type="entry name" value="RNaseH-like_sf"/>
</dbReference>
<dbReference type="InterPro" id="IPR013520">
    <property type="entry name" value="Ribonucl_H"/>
</dbReference>
<dbReference type="PANTHER" id="PTHR30231">
    <property type="entry name" value="DNA POLYMERASE III SUBUNIT EPSILON"/>
    <property type="match status" value="1"/>
</dbReference>
<dbReference type="SUPFAM" id="SSF53098">
    <property type="entry name" value="Ribonuclease H-like"/>
    <property type="match status" value="1"/>
</dbReference>
<keyword evidence="2" id="KW-0540">Nuclease</keyword>
<organism evidence="8 9">
    <name type="scientific">SAR86 cluster bacterium</name>
    <dbReference type="NCBI Taxonomy" id="2030880"/>
    <lineage>
        <taxon>Bacteria</taxon>
        <taxon>Pseudomonadati</taxon>
        <taxon>Pseudomonadota</taxon>
        <taxon>Gammaproteobacteria</taxon>
        <taxon>SAR86 cluster</taxon>
    </lineage>
</organism>
<reference evidence="9" key="1">
    <citation type="submission" date="2017-08" db="EMBL/GenBank/DDBJ databases">
        <title>A dynamic microbial community with high functional redundancy inhabits the cold, oxic subseafloor aquifer.</title>
        <authorList>
            <person name="Tully B.J."/>
            <person name="Wheat C.G."/>
            <person name="Glazer B.T."/>
            <person name="Huber J.A."/>
        </authorList>
    </citation>
    <scope>NUCLEOTIDE SEQUENCE [LARGE SCALE GENOMIC DNA]</scope>
</reference>
<comment type="function">
    <text evidence="4">DNA polymerase III is a complex, multichain enzyme responsible for most of the replicative synthesis in bacteria. The epsilon subunit contain the editing function and is a proofreading 3'-5' exonuclease.</text>
</comment>
<dbReference type="Gene3D" id="3.30.420.10">
    <property type="entry name" value="Ribonuclease H-like superfamily/Ribonuclease H"/>
    <property type="match status" value="1"/>
</dbReference>
<proteinExistence type="predicted"/>
<name>A0A2A4MNF4_9GAMM</name>
<keyword evidence="3" id="KW-0378">Hydrolase</keyword>
<sequence length="207" mass="23047">MSMADTLIVLDFETTGLSPRQGDRAIEIGAVKLVNGEVVDQFQELMDPGFPISAFIEDYTGITNTHLQQADCCSEVMQRFSDFIGDSNLLAHNASFDKAFLDAELERISRPYTGHFTCSLLASRRILQQAPNHRLATLIDYSNIPSQGEFHRALYDAQMTAKLWLILLSKLQQETRLSSIPFALIQKLNTTPKKSVARLLAKLAADG</sequence>
<accession>A0A2A4MNF4</accession>
<evidence type="ECO:0000256" key="3">
    <source>
        <dbReference type="ARBA" id="ARBA00022839"/>
    </source>
</evidence>
<comment type="caution">
    <text evidence="8">The sequence shown here is derived from an EMBL/GenBank/DDBJ whole genome shotgun (WGS) entry which is preliminary data.</text>
</comment>
<evidence type="ECO:0000259" key="7">
    <source>
        <dbReference type="SMART" id="SM00479"/>
    </source>
</evidence>
<protein>
    <recommendedName>
        <fullName evidence="1">DNA-directed DNA polymerase</fullName>
        <ecNumber evidence="1">2.7.7.7</ecNumber>
    </recommendedName>
</protein>
<dbReference type="InterPro" id="IPR006054">
    <property type="entry name" value="DnaQ"/>
</dbReference>
<evidence type="ECO:0000256" key="4">
    <source>
        <dbReference type="ARBA" id="ARBA00025483"/>
    </source>
</evidence>